<evidence type="ECO:0000313" key="2">
    <source>
        <dbReference type="EMBL" id="KAG0283613.1"/>
    </source>
</evidence>
<feature type="region of interest" description="Disordered" evidence="1">
    <location>
        <begin position="1"/>
        <end position="42"/>
    </location>
</feature>
<name>A0ABQ7JRT0_9FUNG</name>
<feature type="compositionally biased region" description="Low complexity" evidence="1">
    <location>
        <begin position="13"/>
        <end position="42"/>
    </location>
</feature>
<feature type="compositionally biased region" description="Basic and acidic residues" evidence="1">
    <location>
        <begin position="587"/>
        <end position="604"/>
    </location>
</feature>
<reference evidence="2 3" key="1">
    <citation type="journal article" date="2020" name="Fungal Divers.">
        <title>Resolving the Mortierellaceae phylogeny through synthesis of multi-gene phylogenetics and phylogenomics.</title>
        <authorList>
            <person name="Vandepol N."/>
            <person name="Liber J."/>
            <person name="Desiro A."/>
            <person name="Na H."/>
            <person name="Kennedy M."/>
            <person name="Barry K."/>
            <person name="Grigoriev I.V."/>
            <person name="Miller A.N."/>
            <person name="O'Donnell K."/>
            <person name="Stajich J.E."/>
            <person name="Bonito G."/>
        </authorList>
    </citation>
    <scope>NUCLEOTIDE SEQUENCE [LARGE SCALE GENOMIC DNA]</scope>
    <source>
        <strain evidence="2 3">AD045</strain>
    </source>
</reference>
<dbReference type="EMBL" id="JAAAIM010000879">
    <property type="protein sequence ID" value="KAG0283613.1"/>
    <property type="molecule type" value="Genomic_DNA"/>
</dbReference>
<feature type="region of interest" description="Disordered" evidence="1">
    <location>
        <begin position="762"/>
        <end position="815"/>
    </location>
</feature>
<keyword evidence="3" id="KW-1185">Reference proteome</keyword>
<feature type="region of interest" description="Disordered" evidence="1">
    <location>
        <begin position="567"/>
        <end position="607"/>
    </location>
</feature>
<protein>
    <recommendedName>
        <fullName evidence="4">F-box domain-containing protein</fullName>
    </recommendedName>
</protein>
<evidence type="ECO:0000256" key="1">
    <source>
        <dbReference type="SAM" id="MobiDB-lite"/>
    </source>
</evidence>
<gene>
    <name evidence="2" type="ORF">BGZ96_011985</name>
</gene>
<feature type="compositionally biased region" description="Polar residues" evidence="1">
    <location>
        <begin position="778"/>
        <end position="787"/>
    </location>
</feature>
<evidence type="ECO:0000313" key="3">
    <source>
        <dbReference type="Proteomes" id="UP001194696"/>
    </source>
</evidence>
<accession>A0ABQ7JRT0</accession>
<feature type="compositionally biased region" description="Acidic residues" evidence="1">
    <location>
        <begin position="476"/>
        <end position="502"/>
    </location>
</feature>
<dbReference type="Proteomes" id="UP001194696">
    <property type="component" value="Unassembled WGS sequence"/>
</dbReference>
<feature type="compositionally biased region" description="Pro residues" evidence="1">
    <location>
        <begin position="1"/>
        <end position="12"/>
    </location>
</feature>
<comment type="caution">
    <text evidence="2">The sequence shown here is derived from an EMBL/GenBank/DDBJ whole genome shotgun (WGS) entry which is preliminary data.</text>
</comment>
<feature type="region of interest" description="Disordered" evidence="1">
    <location>
        <begin position="445"/>
        <end position="527"/>
    </location>
</feature>
<evidence type="ECO:0008006" key="4">
    <source>
        <dbReference type="Google" id="ProtNLM"/>
    </source>
</evidence>
<feature type="compositionally biased region" description="Low complexity" evidence="1">
    <location>
        <begin position="788"/>
        <end position="814"/>
    </location>
</feature>
<feature type="compositionally biased region" description="Low complexity" evidence="1">
    <location>
        <begin position="762"/>
        <end position="773"/>
    </location>
</feature>
<proteinExistence type="predicted"/>
<feature type="compositionally biased region" description="Polar residues" evidence="1">
    <location>
        <begin position="448"/>
        <end position="458"/>
    </location>
</feature>
<feature type="compositionally biased region" description="Polar residues" evidence="1">
    <location>
        <begin position="567"/>
        <end position="583"/>
    </location>
</feature>
<feature type="compositionally biased region" description="Basic and acidic residues" evidence="1">
    <location>
        <begin position="461"/>
        <end position="470"/>
    </location>
</feature>
<organism evidence="2 3">
    <name type="scientific">Linnemannia gamsii</name>
    <dbReference type="NCBI Taxonomy" id="64522"/>
    <lineage>
        <taxon>Eukaryota</taxon>
        <taxon>Fungi</taxon>
        <taxon>Fungi incertae sedis</taxon>
        <taxon>Mucoromycota</taxon>
        <taxon>Mortierellomycotina</taxon>
        <taxon>Mortierellomycetes</taxon>
        <taxon>Mortierellales</taxon>
        <taxon>Mortierellaceae</taxon>
        <taxon>Linnemannia</taxon>
    </lineage>
</organism>
<sequence>MTSTTPPAPSPLPDTTAPPLSQQQPQHQQQTQATPPTASLSSLPPECLESILAYHRSDLTLLHALLLVNRTFFQLTVPLLYQSPFLLIKASDRDRLPYEKFKRQVKLLWLLLSSVHHLPWVRQELPPFADEFPVLWNPALEERQVSALLLGYGSASIVSQESDSVSTQRQDGKKKGESVRFLTVDYLNYYTHHNHTSISDALPTLFPSLVCYHMDQWSSSDDMIRIRATVERALLMHRPEGIVSLAVPITRVKAVQEAVADAVTEKASSGVVTLGVGTGMGLRRLRRVEFYDIRQEFSVEDVLAFLDSLRRPSSSPPYSATGTGTGTGTMLLTEIKIGGPSDYGQIWKRGLYTILQHLSSTLKVIDLTDWRGAVMDLDQIPTEAVEVLHLRLDRMVVDSESSGPKVVEGFLKRARKLKDLQICIGPGHGGLFRWAVERRRKQERAAMLQQSHGSQQNEIVCRIDREERRSPSSGEDGIDDSTGDDDDDDDDDEDDEGDEDEEAYRMIRGGSPTGMSWVDQNNNNSNSDERGLRKLTLAGETPAVLWGLIGVTTAFYDRLEVLTASSWKQPPSAPTDTTSNGASLSAHGHEHQDHELGHGADHRHPGPATPRLYWSAMMTSLVHLDLKGEIASASFDMRSLAQAPVLQRLKLDVYKSDIEPALTRVSELLDSVSGTVCELELVGSWFVTDQDLERMSRVLVKLRRLRLSHCKTRLKDGEVAGEGGDEEEEQDEKKSVVKDVLVSILPDYLLAAMPMQQDIVVPSASSSPAPVSSRTRSHTSGQQQQHVSPSSSRARPSTTLSSSSSSPTSTTPSSKYLSARGLVHAVEQMTDLHYLHIGILVSSKPPPSFANSLASSSSSASAGMSPWDMLATASATIAGVRAGKVKEDDENEDEDEDMLCLNEKSLLKAFGAQKGCESRAFPLEVEVQECRTF</sequence>